<evidence type="ECO:0000313" key="2">
    <source>
        <dbReference type="EMBL" id="JAT13335.1"/>
    </source>
</evidence>
<name>A0A1B6KPH4_9HEMI</name>
<reference evidence="2" key="1">
    <citation type="submission" date="2015-11" db="EMBL/GenBank/DDBJ databases">
        <title>De novo transcriptome assembly of four potential Pierce s Disease insect vectors from Arizona vineyards.</title>
        <authorList>
            <person name="Tassone E.E."/>
        </authorList>
    </citation>
    <scope>NUCLEOTIDE SEQUENCE</scope>
</reference>
<organism evidence="2">
    <name type="scientific">Graphocephala atropunctata</name>
    <dbReference type="NCBI Taxonomy" id="36148"/>
    <lineage>
        <taxon>Eukaryota</taxon>
        <taxon>Metazoa</taxon>
        <taxon>Ecdysozoa</taxon>
        <taxon>Arthropoda</taxon>
        <taxon>Hexapoda</taxon>
        <taxon>Insecta</taxon>
        <taxon>Pterygota</taxon>
        <taxon>Neoptera</taxon>
        <taxon>Paraneoptera</taxon>
        <taxon>Hemiptera</taxon>
        <taxon>Auchenorrhyncha</taxon>
        <taxon>Membracoidea</taxon>
        <taxon>Cicadellidae</taxon>
        <taxon>Cicadellinae</taxon>
        <taxon>Cicadellini</taxon>
        <taxon>Graphocephala</taxon>
    </lineage>
</organism>
<gene>
    <name evidence="2" type="ORF">g.47009</name>
</gene>
<feature type="compositionally biased region" description="Basic and acidic residues" evidence="1">
    <location>
        <begin position="61"/>
        <end position="71"/>
    </location>
</feature>
<feature type="non-terminal residue" evidence="2">
    <location>
        <position position="115"/>
    </location>
</feature>
<feature type="region of interest" description="Disordered" evidence="1">
    <location>
        <begin position="61"/>
        <end position="80"/>
    </location>
</feature>
<dbReference type="AlphaFoldDB" id="A0A1B6KPH4"/>
<accession>A0A1B6KPH4</accession>
<dbReference type="EMBL" id="GEBQ01026642">
    <property type="protein sequence ID" value="JAT13335.1"/>
    <property type="molecule type" value="Transcribed_RNA"/>
</dbReference>
<evidence type="ECO:0000256" key="1">
    <source>
        <dbReference type="SAM" id="MobiDB-lite"/>
    </source>
</evidence>
<sequence length="115" mass="12638">SLVTDVTKENVESIKPRTEATETEILTVDQPVDVITPSHIVPVARKVEVVETVVVEDVVEKPDTTTDKDDKEESEPEVISKISSVVETAVEETIVDDDKLASQLEVIVVDQITQI</sequence>
<proteinExistence type="predicted"/>
<protein>
    <submittedName>
        <fullName evidence="2">Uncharacterized protein</fullName>
    </submittedName>
</protein>
<feature type="non-terminal residue" evidence="2">
    <location>
        <position position="1"/>
    </location>
</feature>